<reference evidence="2" key="1">
    <citation type="submission" date="2012-02" db="EMBL/GenBank/DDBJ databases">
        <title>The complete genome of Solitalea canadensis DSM 3403.</title>
        <authorList>
            <consortium name="US DOE Joint Genome Institute (JGI-PGF)"/>
            <person name="Lucas S."/>
            <person name="Copeland A."/>
            <person name="Lapidus A."/>
            <person name="Glavina del Rio T."/>
            <person name="Dalin E."/>
            <person name="Tice H."/>
            <person name="Bruce D."/>
            <person name="Goodwin L."/>
            <person name="Pitluck S."/>
            <person name="Peters L."/>
            <person name="Ovchinnikova G."/>
            <person name="Lu M."/>
            <person name="Kyrpides N."/>
            <person name="Mavromatis K."/>
            <person name="Ivanova N."/>
            <person name="Brettin T."/>
            <person name="Detter J.C."/>
            <person name="Han C."/>
            <person name="Larimer F."/>
            <person name="Land M."/>
            <person name="Hauser L."/>
            <person name="Markowitz V."/>
            <person name="Cheng J.-F."/>
            <person name="Hugenholtz P."/>
            <person name="Woyke T."/>
            <person name="Wu D."/>
            <person name="Spring S."/>
            <person name="Schroeder M."/>
            <person name="Kopitz M."/>
            <person name="Brambilla E."/>
            <person name="Klenk H.-P."/>
            <person name="Eisen J.A."/>
        </authorList>
    </citation>
    <scope>NUCLEOTIDE SEQUENCE</scope>
    <source>
        <strain evidence="2">DSM 3403</strain>
    </source>
</reference>
<dbReference type="AlphaFoldDB" id="H8KTY6"/>
<protein>
    <submittedName>
        <fullName evidence="2">Uncharacterized protein</fullName>
    </submittedName>
</protein>
<feature type="transmembrane region" description="Helical" evidence="1">
    <location>
        <begin position="35"/>
        <end position="55"/>
    </location>
</feature>
<organism evidence="2 3">
    <name type="scientific">Solitalea canadensis (strain ATCC 29591 / DSM 3403 / JCM 21819 / LMG 8368 / NBRC 15130 / NCIMB 12057 / USAM 9D)</name>
    <name type="common">Flexibacter canadensis</name>
    <dbReference type="NCBI Taxonomy" id="929556"/>
    <lineage>
        <taxon>Bacteria</taxon>
        <taxon>Pseudomonadati</taxon>
        <taxon>Bacteroidota</taxon>
        <taxon>Sphingobacteriia</taxon>
        <taxon>Sphingobacteriales</taxon>
        <taxon>Sphingobacteriaceae</taxon>
        <taxon>Solitalea</taxon>
    </lineage>
</organism>
<sequence>MKASTERKIIRWIHIILGIPIIGFIYGPVSQIPQATFMVRVVFFPLIILSGLWLWKGHIIKKWSKQPSIKPKKL</sequence>
<dbReference type="KEGG" id="scn:Solca_1770"/>
<evidence type="ECO:0000313" key="2">
    <source>
        <dbReference type="EMBL" id="AFD06836.1"/>
    </source>
</evidence>
<dbReference type="eggNOG" id="ENOG50333V8">
    <property type="taxonomic scope" value="Bacteria"/>
</dbReference>
<keyword evidence="1" id="KW-0472">Membrane</keyword>
<evidence type="ECO:0000313" key="3">
    <source>
        <dbReference type="Proteomes" id="UP000007590"/>
    </source>
</evidence>
<proteinExistence type="predicted"/>
<accession>H8KTY6</accession>
<gene>
    <name evidence="2" type="ordered locus">Solca_1770</name>
</gene>
<dbReference type="STRING" id="929556.Solca_1770"/>
<keyword evidence="1" id="KW-1133">Transmembrane helix</keyword>
<name>H8KTY6_SOLCM</name>
<dbReference type="Proteomes" id="UP000007590">
    <property type="component" value="Chromosome"/>
</dbReference>
<keyword evidence="3" id="KW-1185">Reference proteome</keyword>
<dbReference type="RefSeq" id="WP_014680063.1">
    <property type="nucleotide sequence ID" value="NC_017770.1"/>
</dbReference>
<dbReference type="EMBL" id="CP003349">
    <property type="protein sequence ID" value="AFD06836.1"/>
    <property type="molecule type" value="Genomic_DNA"/>
</dbReference>
<dbReference type="OrthoDB" id="798943at2"/>
<evidence type="ECO:0000256" key="1">
    <source>
        <dbReference type="SAM" id="Phobius"/>
    </source>
</evidence>
<keyword evidence="1" id="KW-0812">Transmembrane</keyword>
<dbReference type="HOGENOM" id="CLU_192903_0_0_10"/>
<feature type="transmembrane region" description="Helical" evidence="1">
    <location>
        <begin position="12"/>
        <end position="29"/>
    </location>
</feature>